<feature type="coiled-coil region" evidence="1">
    <location>
        <begin position="118"/>
        <end position="145"/>
    </location>
</feature>
<evidence type="ECO:0000313" key="2">
    <source>
        <dbReference type="EMBL" id="TCO83075.1"/>
    </source>
</evidence>
<name>A0A4R2LIU9_9GAMM</name>
<evidence type="ECO:0000313" key="3">
    <source>
        <dbReference type="Proteomes" id="UP000295765"/>
    </source>
</evidence>
<evidence type="ECO:0000256" key="1">
    <source>
        <dbReference type="SAM" id="Coils"/>
    </source>
</evidence>
<organism evidence="2 3">
    <name type="scientific">Plasticicumulans lactativorans</name>
    <dbReference type="NCBI Taxonomy" id="1133106"/>
    <lineage>
        <taxon>Bacteria</taxon>
        <taxon>Pseudomonadati</taxon>
        <taxon>Pseudomonadota</taxon>
        <taxon>Gammaproteobacteria</taxon>
        <taxon>Candidatus Competibacteraceae</taxon>
        <taxon>Plasticicumulans</taxon>
    </lineage>
</organism>
<protein>
    <submittedName>
        <fullName evidence="2">Uncharacterized protein</fullName>
    </submittedName>
</protein>
<keyword evidence="1" id="KW-0175">Coiled coil</keyword>
<proteinExistence type="predicted"/>
<reference evidence="2 3" key="1">
    <citation type="submission" date="2019-03" db="EMBL/GenBank/DDBJ databases">
        <title>Genomic Encyclopedia of Type Strains, Phase IV (KMG-IV): sequencing the most valuable type-strain genomes for metagenomic binning, comparative biology and taxonomic classification.</title>
        <authorList>
            <person name="Goeker M."/>
        </authorList>
    </citation>
    <scope>NUCLEOTIDE SEQUENCE [LARGE SCALE GENOMIC DNA]</scope>
    <source>
        <strain evidence="2 3">DSM 25287</strain>
    </source>
</reference>
<dbReference type="RefSeq" id="WP_132538798.1">
    <property type="nucleotide sequence ID" value="NZ_SLWY01000003.1"/>
</dbReference>
<dbReference type="Proteomes" id="UP000295765">
    <property type="component" value="Unassembled WGS sequence"/>
</dbReference>
<dbReference type="AlphaFoldDB" id="A0A4R2LIU9"/>
<feature type="coiled-coil region" evidence="1">
    <location>
        <begin position="6"/>
        <end position="40"/>
    </location>
</feature>
<sequence>MSSKHLAQIESGAESLRADVDRLRARIAALRQEADNGRDQPLNLADATARVDAYLQQQRQRYAGYARVHRFITPQPVRSFELVPDGEVEAYMATFFGDTLRCALLEQIKVICSDGPGLEQRRAHLAKLDRERLDLEREEEALITAAARSGLHIPRRADADPRVFLED</sequence>
<comment type="caution">
    <text evidence="2">The sequence shown here is derived from an EMBL/GenBank/DDBJ whole genome shotgun (WGS) entry which is preliminary data.</text>
</comment>
<accession>A0A4R2LIU9</accession>
<gene>
    <name evidence="2" type="ORF">EV699_103124</name>
</gene>
<keyword evidence="3" id="KW-1185">Reference proteome</keyword>
<dbReference type="EMBL" id="SLWY01000003">
    <property type="protein sequence ID" value="TCO83075.1"/>
    <property type="molecule type" value="Genomic_DNA"/>
</dbReference>